<evidence type="ECO:0000313" key="3">
    <source>
        <dbReference type="Proteomes" id="UP000051497"/>
    </source>
</evidence>
<dbReference type="AlphaFoldDB" id="A0A0Q9YKW6"/>
<dbReference type="EMBL" id="LKAJ01000006">
    <property type="protein sequence ID" value="KRG21264.1"/>
    <property type="molecule type" value="Genomic_DNA"/>
</dbReference>
<gene>
    <name evidence="2" type="ORF">HT99x_006470</name>
    <name evidence="1" type="ORF">HT99x_01820</name>
</gene>
<name>A0A0Q9YKW6_9GAMM</name>
<dbReference type="EMBL" id="LKAJ02000001">
    <property type="protein sequence ID" value="MCS5711069.1"/>
    <property type="molecule type" value="Genomic_DNA"/>
</dbReference>
<evidence type="ECO:0000313" key="1">
    <source>
        <dbReference type="EMBL" id="KRG21264.1"/>
    </source>
</evidence>
<dbReference type="STRING" id="295108.HT99x_01820"/>
<reference evidence="2" key="2">
    <citation type="journal article" date="2016" name="Genome Announc.">
        <title>Draft Genome Sequences of Two Novel Amoeba-Resistant Intranuclear Bacteria, 'Candidatus Berkiella cookevillensis' and 'Candidatus Berkiella aquae'.</title>
        <authorList>
            <person name="Mehari Y.T."/>
            <person name="Arivett B.A."/>
            <person name="Farone A.L."/>
            <person name="Gunderson J.H."/>
            <person name="Farone M.B."/>
        </authorList>
    </citation>
    <scope>NUCLEOTIDE SEQUENCE</scope>
    <source>
        <strain evidence="2">HT99</strain>
    </source>
</reference>
<reference evidence="1" key="1">
    <citation type="submission" date="2015-09" db="EMBL/GenBank/DDBJ databases">
        <title>Draft Genome Sequences of Two Novel Amoeba-resistant Intranuclear Bacteria, Candidatus Berkiella cookevillensis and Candidatus Berkiella aquae.</title>
        <authorList>
            <person name="Mehari Y.T."/>
            <person name="Arivett B.A."/>
            <person name="Farone A.L."/>
            <person name="Gunderson J.H."/>
            <person name="Farone M.B."/>
        </authorList>
    </citation>
    <scope>NUCLEOTIDE SEQUENCE [LARGE SCALE GENOMIC DNA]</scope>
    <source>
        <strain evidence="1">HT99</strain>
    </source>
</reference>
<dbReference type="Proteomes" id="UP000051497">
    <property type="component" value="Unassembled WGS sequence"/>
</dbReference>
<evidence type="ECO:0000313" key="2">
    <source>
        <dbReference type="EMBL" id="MCS5711069.1"/>
    </source>
</evidence>
<keyword evidence="3" id="KW-1185">Reference proteome</keyword>
<sequence length="124" mass="14342">MLYNPFANQQLLERARNSGREGAHVGYARPTIETLLKRNNYSLEQAKHYLHAYDVAAGTPQEQAQRKVKNAGRYLAYHDGDRPDIHTLLKRYSPEQAQLYLDAYDKAAAVTPEVQDRRRMQKIK</sequence>
<accession>A0A0Q9YKW6</accession>
<reference evidence="2" key="3">
    <citation type="submission" date="2021-06" db="EMBL/GenBank/DDBJ databases">
        <title>Genomic Description and Analysis of Intracellular Bacteria, Candidatus Berkiella cookevillensis and Candidatus Berkiella aquae.</title>
        <authorList>
            <person name="Kidane D.T."/>
            <person name="Mehari Y.T."/>
            <person name="Rice F.C."/>
            <person name="Arivett B.A."/>
            <person name="Farone A.L."/>
            <person name="Berk S.G."/>
            <person name="Farone M.B."/>
        </authorList>
    </citation>
    <scope>NUCLEOTIDE SEQUENCE</scope>
    <source>
        <strain evidence="2">HT99</strain>
    </source>
</reference>
<proteinExistence type="predicted"/>
<dbReference type="RefSeq" id="WP_075066432.1">
    <property type="nucleotide sequence ID" value="NZ_LKAJ02000001.1"/>
</dbReference>
<organism evidence="1">
    <name type="scientific">Candidatus Berkiella aquae</name>
    <dbReference type="NCBI Taxonomy" id="295108"/>
    <lineage>
        <taxon>Bacteria</taxon>
        <taxon>Pseudomonadati</taxon>
        <taxon>Pseudomonadota</taxon>
        <taxon>Gammaproteobacteria</taxon>
        <taxon>Candidatus Berkiellales</taxon>
        <taxon>Candidatus Berkiellaceae</taxon>
        <taxon>Candidatus Berkiella</taxon>
    </lineage>
</organism>
<comment type="caution">
    <text evidence="1">The sequence shown here is derived from an EMBL/GenBank/DDBJ whole genome shotgun (WGS) entry which is preliminary data.</text>
</comment>
<protein>
    <submittedName>
        <fullName evidence="1">Uncharacterized protein</fullName>
    </submittedName>
</protein>